<reference evidence="2 3" key="1">
    <citation type="submission" date="2018-12" db="EMBL/GenBank/DDBJ databases">
        <title>Complete Genome Sequence of the Corallopyronin A producing Myxobacterium Corallococcus coralloides B035.</title>
        <authorList>
            <person name="Bouhired S.M."/>
            <person name="Rupp O."/>
            <person name="Blom J."/>
            <person name="Schaeberle T.F."/>
            <person name="Kehraus S."/>
            <person name="Schiefer A."/>
            <person name="Pfarr K."/>
            <person name="Goesmann A."/>
            <person name="Hoerauf A."/>
            <person name="Koenig G.M."/>
        </authorList>
    </citation>
    <scope>NUCLEOTIDE SEQUENCE [LARGE SCALE GENOMIC DNA]</scope>
    <source>
        <strain evidence="2 3">B035</strain>
    </source>
</reference>
<feature type="chain" id="PRO_5019535742" evidence="1">
    <location>
        <begin position="37"/>
        <end position="424"/>
    </location>
</feature>
<dbReference type="Gene3D" id="3.40.1660.10">
    <property type="entry name" value="EreA-like (biosynthetic domain)"/>
    <property type="match status" value="1"/>
</dbReference>
<dbReference type="AlphaFoldDB" id="A0A410RUN6"/>
<dbReference type="InterPro" id="IPR052036">
    <property type="entry name" value="Hydrolase/PRTase-associated"/>
</dbReference>
<accession>A0A410RUN6</accession>
<dbReference type="SUPFAM" id="SSF159501">
    <property type="entry name" value="EreA/ChaN-like"/>
    <property type="match status" value="1"/>
</dbReference>
<dbReference type="Gene3D" id="3.30.1870.10">
    <property type="entry name" value="EreA-like, domain 2"/>
    <property type="match status" value="1"/>
</dbReference>
<dbReference type="Proteomes" id="UP000288758">
    <property type="component" value="Chromosome"/>
</dbReference>
<sequence length="424" mass="46999">MPLSSSCPLPLMKGTRMRCLLLLLPLLASCASPSRGATAPETVAVSDADRLVRDLCDKRIALLGEDGHHGSGRAHAFKAELTRRLVEECQYDAFFIETGTYDFLHIQSGVEEGQPVSDGVLAAAIGGFWANEETAPLIPFLSERINAGTLVAGGIDDQLNRGTYATGQMTRDLMSLLEGPRQAECTEKAERHVLWKYDDASQLTVENVKFILGCWTELESVLSRPGAAATARAQRQLQMVRNLERNFIRQVSQMSRTPEQGRGGRDSRDFNTRDHSMFMNLEWLLAQSPKPRKAIVWLATIHAAKDLKGLGTDYRNTVSFGSHVHEKFGSQSFALGFSALSGRYALGPTDRTHTLEPARADSLEAWAFSNHTADTRYLDGSQLRDLGARVARPLDYSWMTTPWATVLDGLLIFREEALPHRVPW</sequence>
<dbReference type="GO" id="GO:0046677">
    <property type="term" value="P:response to antibiotic"/>
    <property type="evidence" value="ECO:0007669"/>
    <property type="project" value="InterPro"/>
</dbReference>
<dbReference type="Pfam" id="PF05139">
    <property type="entry name" value="Erythro_esteras"/>
    <property type="match status" value="1"/>
</dbReference>
<dbReference type="EMBL" id="CP034669">
    <property type="protein sequence ID" value="QAT85605.1"/>
    <property type="molecule type" value="Genomic_DNA"/>
</dbReference>
<evidence type="ECO:0000313" key="2">
    <source>
        <dbReference type="EMBL" id="QAT85605.1"/>
    </source>
</evidence>
<dbReference type="InterPro" id="IPR007815">
    <property type="entry name" value="Emycin_Estase"/>
</dbReference>
<dbReference type="PANTHER" id="PTHR31299:SF0">
    <property type="entry name" value="ESTERASE, PUTATIVE (AFU_ORTHOLOGUE AFUA_1G05850)-RELATED"/>
    <property type="match status" value="1"/>
</dbReference>
<dbReference type="Gene3D" id="1.20.1440.30">
    <property type="entry name" value="Biosynthetic Protein domain"/>
    <property type="match status" value="1"/>
</dbReference>
<proteinExistence type="predicted"/>
<gene>
    <name evidence="2" type="ORF">EJ065_4045</name>
</gene>
<keyword evidence="1" id="KW-0732">Signal</keyword>
<protein>
    <submittedName>
        <fullName evidence="2">Erythromycin esterase</fullName>
    </submittedName>
</protein>
<organism evidence="2 3">
    <name type="scientific">Corallococcus coralloides</name>
    <name type="common">Myxococcus coralloides</name>
    <dbReference type="NCBI Taxonomy" id="184914"/>
    <lineage>
        <taxon>Bacteria</taxon>
        <taxon>Pseudomonadati</taxon>
        <taxon>Myxococcota</taxon>
        <taxon>Myxococcia</taxon>
        <taxon>Myxococcales</taxon>
        <taxon>Cystobacterineae</taxon>
        <taxon>Myxococcaceae</taxon>
        <taxon>Corallococcus</taxon>
    </lineage>
</organism>
<evidence type="ECO:0000313" key="3">
    <source>
        <dbReference type="Proteomes" id="UP000288758"/>
    </source>
</evidence>
<evidence type="ECO:0000256" key="1">
    <source>
        <dbReference type="SAM" id="SignalP"/>
    </source>
</evidence>
<feature type="signal peptide" evidence="1">
    <location>
        <begin position="1"/>
        <end position="36"/>
    </location>
</feature>
<name>A0A410RUN6_CORCK</name>
<dbReference type="PANTHER" id="PTHR31299">
    <property type="entry name" value="ESTERASE, PUTATIVE (AFU_ORTHOLOGUE AFUA_1G05850)-RELATED"/>
    <property type="match status" value="1"/>
</dbReference>